<evidence type="ECO:0000259" key="2">
    <source>
        <dbReference type="Pfam" id="PF07589"/>
    </source>
</evidence>
<dbReference type="PROSITE" id="PS51318">
    <property type="entry name" value="TAT"/>
    <property type="match status" value="1"/>
</dbReference>
<dbReference type="OrthoDB" id="9150750at2"/>
<feature type="chain" id="PRO_5019437974" evidence="1">
    <location>
        <begin position="29"/>
        <end position="389"/>
    </location>
</feature>
<feature type="domain" description="Ice-binding protein C-terminal" evidence="2">
    <location>
        <begin position="358"/>
        <end position="381"/>
    </location>
</feature>
<proteinExistence type="predicted"/>
<gene>
    <name evidence="3" type="ORF">EOE66_16915</name>
</gene>
<dbReference type="InterPro" id="IPR006311">
    <property type="entry name" value="TAT_signal"/>
</dbReference>
<keyword evidence="4" id="KW-1185">Reference proteome</keyword>
<protein>
    <submittedName>
        <fullName evidence="3">PEP-CTERM sorting domain-containing protein</fullName>
    </submittedName>
</protein>
<evidence type="ECO:0000256" key="1">
    <source>
        <dbReference type="SAM" id="SignalP"/>
    </source>
</evidence>
<evidence type="ECO:0000313" key="3">
    <source>
        <dbReference type="EMBL" id="RVU44360.1"/>
    </source>
</evidence>
<sequence>MAVVHHFARRGLLGAALALGIGAGVAPAALAQAPAYTIIDLGVVGGSTASQAFGMSTDGRAVVGRSLGNPTSATLWTAAGGLQALPNLAGRNFAVANDVNNAGLAVGSSTTTAFGAGALPVVWNNGVLSALTMPSGYTVGQANGVNAAGVVVGAVGSGVGQRGAIYNSSGVGSVITATTANGSYMTVAFGINDAGLVVGTGIDPANAAVNVGMVYDSVSGVMRSVGALPAANGALNFGVGNGGHVVGSSMFNQGAGQPFVWTASGGMTAIPLPAGTSQASARGVNSSGWVVGTASSAFAVPFLYADGSTYTLQSLLPANSGWDISTNTSSSALAIADDGSIAGTAVYNGQVRAYLMTPVPEPASALLLLAGLLAGAVWRGRLRSAHART</sequence>
<feature type="signal peptide" evidence="1">
    <location>
        <begin position="1"/>
        <end position="28"/>
    </location>
</feature>
<accession>A0A437RC61</accession>
<keyword evidence="1" id="KW-0732">Signal</keyword>
<dbReference type="AlphaFoldDB" id="A0A437RC61"/>
<name>A0A437RC61_9BURK</name>
<dbReference type="EMBL" id="SACR01000005">
    <property type="protein sequence ID" value="RVU44360.1"/>
    <property type="molecule type" value="Genomic_DNA"/>
</dbReference>
<dbReference type="Pfam" id="PF07589">
    <property type="entry name" value="PEP-CTERM"/>
    <property type="match status" value="1"/>
</dbReference>
<evidence type="ECO:0000313" key="4">
    <source>
        <dbReference type="Proteomes" id="UP000285575"/>
    </source>
</evidence>
<comment type="caution">
    <text evidence="3">The sequence shown here is derived from an EMBL/GenBank/DDBJ whole genome shotgun (WGS) entry which is preliminary data.</text>
</comment>
<dbReference type="Proteomes" id="UP000285575">
    <property type="component" value="Unassembled WGS sequence"/>
</dbReference>
<dbReference type="InterPro" id="IPR013424">
    <property type="entry name" value="Ice-binding_C"/>
</dbReference>
<dbReference type="NCBIfam" id="TIGR02595">
    <property type="entry name" value="PEP_CTERM"/>
    <property type="match status" value="1"/>
</dbReference>
<organism evidence="3 4">
    <name type="scientific">Rubrivivax rivuli</name>
    <dbReference type="NCBI Taxonomy" id="1862385"/>
    <lineage>
        <taxon>Bacteria</taxon>
        <taxon>Pseudomonadati</taxon>
        <taxon>Pseudomonadota</taxon>
        <taxon>Betaproteobacteria</taxon>
        <taxon>Burkholderiales</taxon>
        <taxon>Sphaerotilaceae</taxon>
        <taxon>Rubrivivax</taxon>
    </lineage>
</organism>
<dbReference type="RefSeq" id="WP_128229907.1">
    <property type="nucleotide sequence ID" value="NZ_SACR01000005.1"/>
</dbReference>
<reference evidence="3 4" key="1">
    <citation type="submission" date="2019-01" db="EMBL/GenBank/DDBJ databases">
        <authorList>
            <person name="Chen W.-M."/>
        </authorList>
    </citation>
    <scope>NUCLEOTIDE SEQUENCE [LARGE SCALE GENOMIC DNA]</scope>
    <source>
        <strain evidence="3 4">KYPY4</strain>
    </source>
</reference>